<feature type="compositionally biased region" description="Polar residues" evidence="1">
    <location>
        <begin position="197"/>
        <end position="214"/>
    </location>
</feature>
<evidence type="ECO:0000256" key="1">
    <source>
        <dbReference type="SAM" id="MobiDB-lite"/>
    </source>
</evidence>
<evidence type="ECO:0000313" key="3">
    <source>
        <dbReference type="Proteomes" id="UP000247409"/>
    </source>
</evidence>
<reference evidence="2 3" key="1">
    <citation type="journal article" date="2018" name="Mol. Biol. Evol.">
        <title>Analysis of the draft genome of the red seaweed Gracilariopsis chorda provides insights into genome size evolution in Rhodophyta.</title>
        <authorList>
            <person name="Lee J."/>
            <person name="Yang E.C."/>
            <person name="Graf L."/>
            <person name="Yang J.H."/>
            <person name="Qiu H."/>
            <person name="Zel Zion U."/>
            <person name="Chan C.X."/>
            <person name="Stephens T.G."/>
            <person name="Weber A.P.M."/>
            <person name="Boo G.H."/>
            <person name="Boo S.M."/>
            <person name="Kim K.M."/>
            <person name="Shin Y."/>
            <person name="Jung M."/>
            <person name="Lee S.J."/>
            <person name="Yim H.S."/>
            <person name="Lee J.H."/>
            <person name="Bhattacharya D."/>
            <person name="Yoon H.S."/>
        </authorList>
    </citation>
    <scope>NUCLEOTIDE SEQUENCE [LARGE SCALE GENOMIC DNA]</scope>
    <source>
        <strain evidence="2 3">SKKU-2015</strain>
        <tissue evidence="2">Whole body</tissue>
    </source>
</reference>
<feature type="region of interest" description="Disordered" evidence="1">
    <location>
        <begin position="1"/>
        <end position="77"/>
    </location>
</feature>
<protein>
    <submittedName>
        <fullName evidence="2">Uncharacterized protein</fullName>
    </submittedName>
</protein>
<dbReference type="Proteomes" id="UP000247409">
    <property type="component" value="Unassembled WGS sequence"/>
</dbReference>
<feature type="compositionally biased region" description="Polar residues" evidence="1">
    <location>
        <begin position="46"/>
        <end position="56"/>
    </location>
</feature>
<dbReference type="EMBL" id="NBIV01000014">
    <property type="protein sequence ID" value="PXF48402.1"/>
    <property type="molecule type" value="Genomic_DNA"/>
</dbReference>
<accession>A0A2V3J2R8</accession>
<proteinExistence type="predicted"/>
<keyword evidence="3" id="KW-1185">Reference proteome</keyword>
<dbReference type="OrthoDB" id="4267at2759"/>
<evidence type="ECO:0000313" key="2">
    <source>
        <dbReference type="EMBL" id="PXF48402.1"/>
    </source>
</evidence>
<comment type="caution">
    <text evidence="2">The sequence shown here is derived from an EMBL/GenBank/DDBJ whole genome shotgun (WGS) entry which is preliminary data.</text>
</comment>
<feature type="region of interest" description="Disordered" evidence="1">
    <location>
        <begin position="183"/>
        <end position="214"/>
    </location>
</feature>
<name>A0A2V3J2R8_9FLOR</name>
<sequence length="214" mass="22831">MDLAMMLSADKREEASSPPYVAAPPTSDQPSHPHKRARTDAPVTPLPSQQTAQPRDSPTAAASSPPPPASSPYSELRKAVHNALESRAPALTTADKVALALEVLRARQLELDLAQARSNIEALVNNSGTAPRTLRAVIPSTAVKGLPVGTPVDIERARFLLTPTTNDPQALFLTLELQSFGGASQPQQQQQVHHTLPNGNHNETQSQTLDTPSQ</sequence>
<gene>
    <name evidence="2" type="ORF">BWQ96_01862</name>
</gene>
<organism evidence="2 3">
    <name type="scientific">Gracilariopsis chorda</name>
    <dbReference type="NCBI Taxonomy" id="448386"/>
    <lineage>
        <taxon>Eukaryota</taxon>
        <taxon>Rhodophyta</taxon>
        <taxon>Florideophyceae</taxon>
        <taxon>Rhodymeniophycidae</taxon>
        <taxon>Gracilariales</taxon>
        <taxon>Gracilariaceae</taxon>
        <taxon>Gracilariopsis</taxon>
    </lineage>
</organism>
<dbReference type="AlphaFoldDB" id="A0A2V3J2R8"/>